<proteinExistence type="predicted"/>
<evidence type="ECO:0000313" key="2">
    <source>
        <dbReference type="EMBL" id="GLS15770.1"/>
    </source>
</evidence>
<dbReference type="RefSeq" id="WP_284308596.1">
    <property type="nucleotide sequence ID" value="NZ_BSPB01000033.1"/>
</dbReference>
<gene>
    <name evidence="2" type="ORF">GCM10007935_32070</name>
</gene>
<evidence type="ECO:0008006" key="4">
    <source>
        <dbReference type="Google" id="ProtNLM"/>
    </source>
</evidence>
<name>A0ABQ6C6Z6_9BURK</name>
<feature type="region of interest" description="Disordered" evidence="1">
    <location>
        <begin position="1"/>
        <end position="24"/>
    </location>
</feature>
<reference evidence="3" key="1">
    <citation type="journal article" date="2019" name="Int. J. Syst. Evol. Microbiol.">
        <title>The Global Catalogue of Microorganisms (GCM) 10K type strain sequencing project: providing services to taxonomists for standard genome sequencing and annotation.</title>
        <authorList>
            <consortium name="The Broad Institute Genomics Platform"/>
            <consortium name="The Broad Institute Genome Sequencing Center for Infectious Disease"/>
            <person name="Wu L."/>
            <person name="Ma J."/>
        </authorList>
    </citation>
    <scope>NUCLEOTIDE SEQUENCE [LARGE SCALE GENOMIC DNA]</scope>
    <source>
        <strain evidence="3">NBRC 109341</strain>
    </source>
</reference>
<dbReference type="Proteomes" id="UP001156903">
    <property type="component" value="Unassembled WGS sequence"/>
</dbReference>
<evidence type="ECO:0000256" key="1">
    <source>
        <dbReference type="SAM" id="MobiDB-lite"/>
    </source>
</evidence>
<evidence type="ECO:0000313" key="3">
    <source>
        <dbReference type="Proteomes" id="UP001156903"/>
    </source>
</evidence>
<keyword evidence="3" id="KW-1185">Reference proteome</keyword>
<accession>A0ABQ6C6Z6</accession>
<sequence>MQPMARTLPRQRTPGHGPDEAGVRHPWPALSAASLWLAAALSAGYWGLQIWGSGTEPGLPAPVARLQPPSDVAAVARALGGGSAGVQAVSATPGARFRLHGVVARQGAQGAALIAVEGQPARPFVVGSVVTDGLVLQSVDRRGARLGVSVQGATSVELALPEQQP</sequence>
<organism evidence="2 3">
    <name type="scientific">Hydrogenophaga electricum</name>
    <dbReference type="NCBI Taxonomy" id="1230953"/>
    <lineage>
        <taxon>Bacteria</taxon>
        <taxon>Pseudomonadati</taxon>
        <taxon>Pseudomonadota</taxon>
        <taxon>Betaproteobacteria</taxon>
        <taxon>Burkholderiales</taxon>
        <taxon>Comamonadaceae</taxon>
        <taxon>Hydrogenophaga</taxon>
    </lineage>
</organism>
<protein>
    <recommendedName>
        <fullName evidence="4">Type II secretion system protein GspC N-terminal domain-containing protein</fullName>
    </recommendedName>
</protein>
<comment type="caution">
    <text evidence="2">The sequence shown here is derived from an EMBL/GenBank/DDBJ whole genome shotgun (WGS) entry which is preliminary data.</text>
</comment>
<dbReference type="EMBL" id="BSPB01000033">
    <property type="protein sequence ID" value="GLS15770.1"/>
    <property type="molecule type" value="Genomic_DNA"/>
</dbReference>